<feature type="transmembrane region" description="Helical" evidence="2">
    <location>
        <begin position="185"/>
        <end position="204"/>
    </location>
</feature>
<feature type="transmembrane region" description="Helical" evidence="2">
    <location>
        <begin position="694"/>
        <end position="719"/>
    </location>
</feature>
<evidence type="ECO:0000313" key="4">
    <source>
        <dbReference type="Proteomes" id="UP000700908"/>
    </source>
</evidence>
<comment type="caution">
    <text evidence="3">The sequence shown here is derived from an EMBL/GenBank/DDBJ whole genome shotgun (WGS) entry which is preliminary data.</text>
</comment>
<protein>
    <recommendedName>
        <fullName evidence="5">ABC transporter permease</fullName>
    </recommendedName>
</protein>
<feature type="region of interest" description="Disordered" evidence="1">
    <location>
        <begin position="437"/>
        <end position="456"/>
    </location>
</feature>
<gene>
    <name evidence="3" type="ORF">K6V98_04280</name>
</gene>
<dbReference type="EMBL" id="JAIMFO010000005">
    <property type="protein sequence ID" value="MBY4797571.1"/>
    <property type="molecule type" value="Genomic_DNA"/>
</dbReference>
<evidence type="ECO:0000256" key="1">
    <source>
        <dbReference type="SAM" id="MobiDB-lite"/>
    </source>
</evidence>
<feature type="transmembrane region" description="Helical" evidence="2">
    <location>
        <begin position="308"/>
        <end position="325"/>
    </location>
</feature>
<sequence length="727" mass="77970">MGIRFMRRTISETLRSWPVLVMLIVLQILLLSGLFSTFLGDVERSNVEMNRELAYQPTVPEPADGEFNPAHQVQYEQAQKAQEAMRAIIAAWDAGDLAAYCEARADYLQLEYDVSGGVGTSENLGQIAFYRALEQRPHIAFYRTNADMPALTWLAADSKGVADFARMLPFIQPGARAGSGDTAEASVDTIVWALPVLTLATLGARRLRRERLADLAPVGDRSRFAFAVIGSAAAGLVVVALAHVPSLLVFGIRNGIGDLGYPVVFNDGARVVESAVGFVILQMILLTMLFALISSLMAHISVAVCNRALPGIALVTAVMLIPFVFRDYYGRCSSFRAIAPFLPCTYIDLRQSVGSVTAIPAWHELSGITFVHGVSSLGITAVVLAIVLLVAVRVFRASGVRRVNGNDDELPPACWDKDQHRSDSELLGRHFRTDAHEADHGGADSGRHFRSSPSASTRPGFGTYLLYLSRLLVKAPAYGAAVLLVAVAALFPLVFSLDPDLTDYYPSRYEGGPMHELADRVAVMDEHDPRAARMQELYDHLNAFVYAPDPASQFRALGAFESLRSELVAEGATELAGRDGSAQAAARGLLLKHMAELSDPVLYPIARKMPAAVYVPHLLSMLPSILWLLPVLALSSATASLMGGDSLVRQAPVPRVWVSVAAFFAAGALAAVAIAAPLFVGFACAAALNGIGDFAYPSACVLLGRPVSAFSAHIIAGMIGRAGLLTL</sequence>
<organism evidence="3 4">
    <name type="scientific">Collinsella ureilytica</name>
    <dbReference type="NCBI Taxonomy" id="2869515"/>
    <lineage>
        <taxon>Bacteria</taxon>
        <taxon>Bacillati</taxon>
        <taxon>Actinomycetota</taxon>
        <taxon>Coriobacteriia</taxon>
        <taxon>Coriobacteriales</taxon>
        <taxon>Coriobacteriaceae</taxon>
        <taxon>Collinsella</taxon>
    </lineage>
</organism>
<reference evidence="3 4" key="1">
    <citation type="submission" date="2021-08" db="EMBL/GenBank/DDBJ databases">
        <title>Collinsella faecalis sp. nov. isolated from swine faeces.</title>
        <authorList>
            <person name="Oh B.S."/>
            <person name="Lee J.H."/>
        </authorList>
    </citation>
    <scope>NUCLEOTIDE SEQUENCE [LARGE SCALE GENOMIC DNA]</scope>
    <source>
        <strain evidence="3 4">AGMB00827</strain>
    </source>
</reference>
<keyword evidence="2" id="KW-0812">Transmembrane</keyword>
<keyword evidence="2" id="KW-1133">Transmembrane helix</keyword>
<keyword evidence="2" id="KW-0472">Membrane</keyword>
<keyword evidence="4" id="KW-1185">Reference proteome</keyword>
<feature type="transmembrane region" description="Helical" evidence="2">
    <location>
        <begin position="656"/>
        <end position="688"/>
    </location>
</feature>
<accession>A0ABS7MKG9</accession>
<feature type="transmembrane region" description="Helical" evidence="2">
    <location>
        <begin position="370"/>
        <end position="392"/>
    </location>
</feature>
<feature type="transmembrane region" description="Helical" evidence="2">
    <location>
        <begin position="477"/>
        <end position="497"/>
    </location>
</feature>
<proteinExistence type="predicted"/>
<feature type="transmembrane region" description="Helical" evidence="2">
    <location>
        <begin position="20"/>
        <end position="39"/>
    </location>
</feature>
<feature type="compositionally biased region" description="Basic and acidic residues" evidence="1">
    <location>
        <begin position="437"/>
        <end position="447"/>
    </location>
</feature>
<feature type="transmembrane region" description="Helical" evidence="2">
    <location>
        <begin position="224"/>
        <end position="244"/>
    </location>
</feature>
<dbReference type="RefSeq" id="WP_222199280.1">
    <property type="nucleotide sequence ID" value="NZ_JAIMFO010000005.1"/>
</dbReference>
<name>A0ABS7MKG9_9ACTN</name>
<evidence type="ECO:0008006" key="5">
    <source>
        <dbReference type="Google" id="ProtNLM"/>
    </source>
</evidence>
<dbReference type="Proteomes" id="UP000700908">
    <property type="component" value="Unassembled WGS sequence"/>
</dbReference>
<evidence type="ECO:0000256" key="2">
    <source>
        <dbReference type="SAM" id="Phobius"/>
    </source>
</evidence>
<evidence type="ECO:0000313" key="3">
    <source>
        <dbReference type="EMBL" id="MBY4797571.1"/>
    </source>
</evidence>
<feature type="transmembrane region" description="Helical" evidence="2">
    <location>
        <begin position="275"/>
        <end position="296"/>
    </location>
</feature>